<dbReference type="InterPro" id="IPR050301">
    <property type="entry name" value="NTE"/>
</dbReference>
<dbReference type="PANTHER" id="PTHR14226">
    <property type="entry name" value="NEUROPATHY TARGET ESTERASE/SWISS CHEESE D.MELANOGASTER"/>
    <property type="match status" value="1"/>
</dbReference>
<evidence type="ECO:0000313" key="7">
    <source>
        <dbReference type="Proteomes" id="UP000596351"/>
    </source>
</evidence>
<sequence length="314" mass="34421">MHFNHDVWLCFSGGNAIGAYHAGAYEALSENGIEPTAIAGASIGAITAALIAGNGAGERASKLKQFWSLAEQASLLPDAKQSRIAGGMQTLISGRPSLFHPRIDWSMFGMPSRASLFDPAPMRRELQALIDFDRLNSGAIRVVVTAVDVETGELRSFDTLREQLTVDHLMASTAFPVFFPPVRLSERHYVDPGVVCNLPIEPLFTDMPAYPVTCFAFDAAIPHGPVPDGVDTALIRAQDILFSAQSRYALARIRQKLDSFASDSGSARSSIRHYTFRDEASMETGLKMIDFRSDSLKQRWAEGRRTVLSARTRE</sequence>
<organism evidence="6 7">
    <name type="scientific">Rhizobium rosettiformans</name>
    <dbReference type="NCBI Taxonomy" id="1368430"/>
    <lineage>
        <taxon>Bacteria</taxon>
        <taxon>Pseudomonadati</taxon>
        <taxon>Pseudomonadota</taxon>
        <taxon>Alphaproteobacteria</taxon>
        <taxon>Hyphomicrobiales</taxon>
        <taxon>Rhizobiaceae</taxon>
        <taxon>Rhizobium/Agrobacterium group</taxon>
        <taxon>Rhizobium</taxon>
    </lineage>
</organism>
<name>A0ABX7F1S9_9HYPH</name>
<evidence type="ECO:0000313" key="6">
    <source>
        <dbReference type="EMBL" id="QRF54477.1"/>
    </source>
</evidence>
<feature type="short sequence motif" description="GXSXG" evidence="4">
    <location>
        <begin position="40"/>
        <end position="44"/>
    </location>
</feature>
<dbReference type="EMBL" id="CP032406">
    <property type="protein sequence ID" value="QRF54477.1"/>
    <property type="molecule type" value="Genomic_DNA"/>
</dbReference>
<evidence type="ECO:0000256" key="1">
    <source>
        <dbReference type="ARBA" id="ARBA00022801"/>
    </source>
</evidence>
<evidence type="ECO:0000256" key="3">
    <source>
        <dbReference type="ARBA" id="ARBA00023098"/>
    </source>
</evidence>
<dbReference type="InterPro" id="IPR002641">
    <property type="entry name" value="PNPLA_dom"/>
</dbReference>
<feature type="active site" description="Proton acceptor" evidence="4">
    <location>
        <position position="191"/>
    </location>
</feature>
<evidence type="ECO:0000256" key="2">
    <source>
        <dbReference type="ARBA" id="ARBA00022963"/>
    </source>
</evidence>
<keyword evidence="6" id="KW-0614">Plasmid</keyword>
<dbReference type="Pfam" id="PF01734">
    <property type="entry name" value="Patatin"/>
    <property type="match status" value="1"/>
</dbReference>
<reference evidence="6 7" key="1">
    <citation type="submission" date="2018-09" db="EMBL/GenBank/DDBJ databases">
        <title>Rhizobium sp. MAE2-X.</title>
        <authorList>
            <person name="Lee Y."/>
            <person name="Jeon C.O."/>
        </authorList>
    </citation>
    <scope>NUCLEOTIDE SEQUENCE [LARGE SCALE GENOMIC DNA]</scope>
    <source>
        <strain evidence="6 7">MAE2-X</strain>
        <plasmid evidence="6 7">p1</plasmid>
    </source>
</reference>
<keyword evidence="3 4" id="KW-0443">Lipid metabolism</keyword>
<dbReference type="PROSITE" id="PS51635">
    <property type="entry name" value="PNPLA"/>
    <property type="match status" value="1"/>
</dbReference>
<keyword evidence="7" id="KW-1185">Reference proteome</keyword>
<evidence type="ECO:0000259" key="5">
    <source>
        <dbReference type="PROSITE" id="PS51635"/>
    </source>
</evidence>
<dbReference type="Proteomes" id="UP000596351">
    <property type="component" value="Plasmid p1"/>
</dbReference>
<keyword evidence="2 4" id="KW-0442">Lipid degradation</keyword>
<dbReference type="InterPro" id="IPR016035">
    <property type="entry name" value="Acyl_Trfase/lysoPLipase"/>
</dbReference>
<feature type="domain" description="PNPLA" evidence="5">
    <location>
        <begin position="9"/>
        <end position="204"/>
    </location>
</feature>
<proteinExistence type="predicted"/>
<gene>
    <name evidence="6" type="ORF">D4A92_23525</name>
</gene>
<keyword evidence="1 4" id="KW-0378">Hydrolase</keyword>
<dbReference type="PANTHER" id="PTHR14226:SF57">
    <property type="entry name" value="BLR7027 PROTEIN"/>
    <property type="match status" value="1"/>
</dbReference>
<dbReference type="Gene3D" id="3.40.1090.10">
    <property type="entry name" value="Cytosolic phospholipase A2 catalytic domain"/>
    <property type="match status" value="2"/>
</dbReference>
<comment type="caution">
    <text evidence="4">Lacks conserved residue(s) required for the propagation of feature annotation.</text>
</comment>
<evidence type="ECO:0000256" key="4">
    <source>
        <dbReference type="PROSITE-ProRule" id="PRU01161"/>
    </source>
</evidence>
<accession>A0ABX7F1S9</accession>
<geneLocation type="plasmid" evidence="6 7">
    <name>p1</name>
</geneLocation>
<dbReference type="SUPFAM" id="SSF52151">
    <property type="entry name" value="FabD/lysophospholipase-like"/>
    <property type="match status" value="1"/>
</dbReference>
<protein>
    <submittedName>
        <fullName evidence="6">Esterase</fullName>
    </submittedName>
</protein>
<feature type="active site" description="Nucleophile" evidence="4">
    <location>
        <position position="42"/>
    </location>
</feature>
<dbReference type="RefSeq" id="WP_203020356.1">
    <property type="nucleotide sequence ID" value="NZ_CP032406.1"/>
</dbReference>